<reference evidence="3" key="1">
    <citation type="submission" date="2019-04" db="EMBL/GenBank/DDBJ databases">
        <title>Nocardioides xinjiangensis sp. nov.</title>
        <authorList>
            <person name="Liu S."/>
        </authorList>
    </citation>
    <scope>NUCLEOTIDE SEQUENCE [LARGE SCALE GENOMIC DNA]</scope>
    <source>
        <strain evidence="3">18</strain>
    </source>
</reference>
<dbReference type="AlphaFoldDB" id="A0A4S8QA51"/>
<gene>
    <name evidence="2" type="ORF">FAB82_17400</name>
</gene>
<dbReference type="RefSeq" id="WP_136535812.1">
    <property type="nucleotide sequence ID" value="NZ_STGY01000065.1"/>
</dbReference>
<organism evidence="2 3">
    <name type="scientific">Glycomyces buryatensis</name>
    <dbReference type="NCBI Taxonomy" id="2570927"/>
    <lineage>
        <taxon>Bacteria</taxon>
        <taxon>Bacillati</taxon>
        <taxon>Actinomycetota</taxon>
        <taxon>Actinomycetes</taxon>
        <taxon>Glycomycetales</taxon>
        <taxon>Glycomycetaceae</taxon>
        <taxon>Glycomyces</taxon>
    </lineage>
</organism>
<feature type="region of interest" description="Disordered" evidence="1">
    <location>
        <begin position="84"/>
        <end position="147"/>
    </location>
</feature>
<feature type="compositionally biased region" description="Basic residues" evidence="1">
    <location>
        <begin position="115"/>
        <end position="132"/>
    </location>
</feature>
<feature type="compositionally biased region" description="Pro residues" evidence="1">
    <location>
        <begin position="93"/>
        <end position="109"/>
    </location>
</feature>
<accession>A0A4S8QA51</accession>
<dbReference type="EMBL" id="STGY01000065">
    <property type="protein sequence ID" value="THV39645.1"/>
    <property type="molecule type" value="Genomic_DNA"/>
</dbReference>
<evidence type="ECO:0000256" key="1">
    <source>
        <dbReference type="SAM" id="MobiDB-lite"/>
    </source>
</evidence>
<name>A0A4S8QA51_9ACTN</name>
<proteinExistence type="predicted"/>
<keyword evidence="3" id="KW-1185">Reference proteome</keyword>
<comment type="caution">
    <text evidence="2">The sequence shown here is derived from an EMBL/GenBank/DDBJ whole genome shotgun (WGS) entry which is preliminary data.</text>
</comment>
<reference evidence="2 3" key="2">
    <citation type="submission" date="2019-05" db="EMBL/GenBank/DDBJ databases">
        <title>Glycomyces buryatensis sp. nov.</title>
        <authorList>
            <person name="Nikitina E."/>
        </authorList>
    </citation>
    <scope>NUCLEOTIDE SEQUENCE [LARGE SCALE GENOMIC DNA]</scope>
    <source>
        <strain evidence="2 3">18</strain>
    </source>
</reference>
<dbReference type="Proteomes" id="UP000308760">
    <property type="component" value="Unassembled WGS sequence"/>
</dbReference>
<protein>
    <submittedName>
        <fullName evidence="2">Uncharacterized protein</fullName>
    </submittedName>
</protein>
<evidence type="ECO:0000313" key="3">
    <source>
        <dbReference type="Proteomes" id="UP000308760"/>
    </source>
</evidence>
<sequence>MTFALSYDPTLWHAKATIAKHQPIPILFGLLYQCEAFDCREITRRKGCTTRRKNLETYNKRAEPAEKRRSVDAGYLFSNTEALNILPPKPKKPAPAPVPAIPAQRPPAPIEQRRPKGRRFRRKPTPRHRYRDTRHDYPIEPVKGAVA</sequence>
<evidence type="ECO:0000313" key="2">
    <source>
        <dbReference type="EMBL" id="THV39645.1"/>
    </source>
</evidence>